<dbReference type="AlphaFoldDB" id="A0A8K0UJW7"/>
<feature type="compositionally biased region" description="Basic residues" evidence="1">
    <location>
        <begin position="326"/>
        <end position="338"/>
    </location>
</feature>
<evidence type="ECO:0000313" key="3">
    <source>
        <dbReference type="Proteomes" id="UP000813824"/>
    </source>
</evidence>
<proteinExistence type="predicted"/>
<keyword evidence="3" id="KW-1185">Reference proteome</keyword>
<evidence type="ECO:0000313" key="2">
    <source>
        <dbReference type="EMBL" id="KAH8093738.1"/>
    </source>
</evidence>
<evidence type="ECO:0000256" key="1">
    <source>
        <dbReference type="SAM" id="MobiDB-lite"/>
    </source>
</evidence>
<dbReference type="Proteomes" id="UP000813824">
    <property type="component" value="Unassembled WGS sequence"/>
</dbReference>
<gene>
    <name evidence="2" type="ORF">BXZ70DRAFT_378081</name>
</gene>
<feature type="compositionally biased region" description="Polar residues" evidence="1">
    <location>
        <begin position="169"/>
        <end position="180"/>
    </location>
</feature>
<organism evidence="2 3">
    <name type="scientific">Cristinia sonorae</name>
    <dbReference type="NCBI Taxonomy" id="1940300"/>
    <lineage>
        <taxon>Eukaryota</taxon>
        <taxon>Fungi</taxon>
        <taxon>Dikarya</taxon>
        <taxon>Basidiomycota</taxon>
        <taxon>Agaricomycotina</taxon>
        <taxon>Agaricomycetes</taxon>
        <taxon>Agaricomycetidae</taxon>
        <taxon>Agaricales</taxon>
        <taxon>Pleurotineae</taxon>
        <taxon>Stephanosporaceae</taxon>
        <taxon>Cristinia</taxon>
    </lineage>
</organism>
<feature type="region of interest" description="Disordered" evidence="1">
    <location>
        <begin position="112"/>
        <end position="133"/>
    </location>
</feature>
<dbReference type="EMBL" id="JAEVFJ010000028">
    <property type="protein sequence ID" value="KAH8093738.1"/>
    <property type="molecule type" value="Genomic_DNA"/>
</dbReference>
<sequence length="338" mass="36700">MDAIDVAWCLGCNTHIDGSAAYCSKQCQNNHAALSSLPSRYQTPPPLHPHRSHSQLFVQTPSALSAVEDLDFSDDHIDLALDRAFETHHISAKAAWIGKGEAGIYAWARDIPPGPPEDAEELHVKPSSPQAHTFRQPELILSQKRPVRPTLCMSKTIPAPPEPSRPILTPQQSLPSISSHSVTEASLTSLTTALSSLSPATPASPASRAIDDTDPPSAETQKPLTLMGNLTAHLRSWAASSHHSSSGKVKVRSPTVTRRAQETPLVYETFHRCQSPTAFLPDHLAGFPAEKPLSLVEKDCGEDMSCSAFSNKQSYRQGRLEDHPAFRLRGRKAARAVS</sequence>
<reference evidence="2" key="1">
    <citation type="journal article" date="2021" name="New Phytol.">
        <title>Evolutionary innovations through gain and loss of genes in the ectomycorrhizal Boletales.</title>
        <authorList>
            <person name="Wu G."/>
            <person name="Miyauchi S."/>
            <person name="Morin E."/>
            <person name="Kuo A."/>
            <person name="Drula E."/>
            <person name="Varga T."/>
            <person name="Kohler A."/>
            <person name="Feng B."/>
            <person name="Cao Y."/>
            <person name="Lipzen A."/>
            <person name="Daum C."/>
            <person name="Hundley H."/>
            <person name="Pangilinan J."/>
            <person name="Johnson J."/>
            <person name="Barry K."/>
            <person name="LaButti K."/>
            <person name="Ng V."/>
            <person name="Ahrendt S."/>
            <person name="Min B."/>
            <person name="Choi I.G."/>
            <person name="Park H."/>
            <person name="Plett J.M."/>
            <person name="Magnuson J."/>
            <person name="Spatafora J.W."/>
            <person name="Nagy L.G."/>
            <person name="Henrissat B."/>
            <person name="Grigoriev I.V."/>
            <person name="Yang Z.L."/>
            <person name="Xu J."/>
            <person name="Martin F.M."/>
        </authorList>
    </citation>
    <scope>NUCLEOTIDE SEQUENCE</scope>
    <source>
        <strain evidence="2">KKN 215</strain>
    </source>
</reference>
<protein>
    <submittedName>
        <fullName evidence="2">Uncharacterized protein</fullName>
    </submittedName>
</protein>
<comment type="caution">
    <text evidence="2">The sequence shown here is derived from an EMBL/GenBank/DDBJ whole genome shotgun (WGS) entry which is preliminary data.</text>
</comment>
<name>A0A8K0UJW7_9AGAR</name>
<feature type="region of interest" description="Disordered" evidence="1">
    <location>
        <begin position="152"/>
        <end position="180"/>
    </location>
</feature>
<feature type="region of interest" description="Disordered" evidence="1">
    <location>
        <begin position="313"/>
        <end position="338"/>
    </location>
</feature>
<feature type="region of interest" description="Disordered" evidence="1">
    <location>
        <begin position="237"/>
        <end position="256"/>
    </location>
</feature>
<feature type="compositionally biased region" description="Low complexity" evidence="1">
    <location>
        <begin position="196"/>
        <end position="207"/>
    </location>
</feature>
<accession>A0A8K0UJW7</accession>
<feature type="compositionally biased region" description="Low complexity" evidence="1">
    <location>
        <begin position="237"/>
        <end position="248"/>
    </location>
</feature>
<feature type="region of interest" description="Disordered" evidence="1">
    <location>
        <begin position="196"/>
        <end position="222"/>
    </location>
</feature>
<dbReference type="OrthoDB" id="2210012at2759"/>